<keyword evidence="5 7" id="KW-1133">Transmembrane helix</keyword>
<dbReference type="GO" id="GO:0015205">
    <property type="term" value="F:nucleobase transmembrane transporter activity"/>
    <property type="evidence" value="ECO:0007669"/>
    <property type="project" value="TreeGrafter"/>
</dbReference>
<evidence type="ECO:0000256" key="4">
    <source>
        <dbReference type="ARBA" id="ARBA00022692"/>
    </source>
</evidence>
<evidence type="ECO:0000256" key="6">
    <source>
        <dbReference type="ARBA" id="ARBA00023136"/>
    </source>
</evidence>
<evidence type="ECO:0000256" key="1">
    <source>
        <dbReference type="ARBA" id="ARBA00004141"/>
    </source>
</evidence>
<dbReference type="AlphaFoldDB" id="A0A5C2STB2"/>
<dbReference type="PANTHER" id="PTHR10332">
    <property type="entry name" value="EQUILIBRATIVE NUCLEOSIDE TRANSPORTER"/>
    <property type="match status" value="1"/>
</dbReference>
<feature type="transmembrane region" description="Helical" evidence="7">
    <location>
        <begin position="127"/>
        <end position="147"/>
    </location>
</feature>
<dbReference type="Pfam" id="PF01733">
    <property type="entry name" value="Nucleoside_tran"/>
    <property type="match status" value="1"/>
</dbReference>
<dbReference type="EMBL" id="ML122250">
    <property type="protein sequence ID" value="RPD66694.1"/>
    <property type="molecule type" value="Genomic_DNA"/>
</dbReference>
<dbReference type="PRINTS" id="PR01130">
    <property type="entry name" value="DERENTRNSPRT"/>
</dbReference>
<dbReference type="Proteomes" id="UP000313359">
    <property type="component" value="Unassembled WGS sequence"/>
</dbReference>
<dbReference type="InterPro" id="IPR002259">
    <property type="entry name" value="Eqnu_transpt"/>
</dbReference>
<evidence type="ECO:0000256" key="7">
    <source>
        <dbReference type="SAM" id="Phobius"/>
    </source>
</evidence>
<sequence length="494" mass="52322">MSEHHHASEAIYHPIPQAPVASNPIPEGSPDLDLDDDAALSGSAFIPTQNVVDSRIRWAHFMLGCAVLLPWNALITATPYFQSRVAGTSLKSVFSSYLSTTFTAANFLFLAHATVTAKKASNTRRVLVSLAALAVLSFMLTTSTYTHPAAGGFFAFVLLNAVGQAAAGSYLQTAVVAVASLFGPSAMQAVMSGQAAVAVVISGVQVLSALASVRGSKPEAAAVASSSEPEEQSAFIFFGLSTVFLVVCAAVHSWLVSLPAYKSVVSQTMSRERLDVAEETGLLEESGSSIDDRRHGKEHGQTTQVVRIAKTNAIFNFAVGYVFVVTLAVFPPITISITSTSPSVHPLVFSAIHFLMFNIGDFTGRAICSLPRLHIWSARRLLTLSLLRTLFIPLFLMCNVQWASSSSSAGPIISSDVIFMLIVLLFGLSNGYISSMCMMAAPSTTHNPRLKGRAEDVDVAATVASFCLVGGLAVGSILSFAVRATVCDCNPFTE</sequence>
<evidence type="ECO:0000256" key="3">
    <source>
        <dbReference type="ARBA" id="ARBA00022448"/>
    </source>
</evidence>
<feature type="transmembrane region" description="Helical" evidence="7">
    <location>
        <begin position="314"/>
        <end position="337"/>
    </location>
</feature>
<feature type="transmembrane region" description="Helical" evidence="7">
    <location>
        <begin position="381"/>
        <end position="402"/>
    </location>
</feature>
<proteinExistence type="inferred from homology"/>
<comment type="subcellular location">
    <subcellularLocation>
        <location evidence="1">Membrane</location>
        <topology evidence="1">Multi-pass membrane protein</topology>
    </subcellularLocation>
</comment>
<feature type="transmembrane region" description="Helical" evidence="7">
    <location>
        <begin position="459"/>
        <end position="482"/>
    </location>
</feature>
<feature type="transmembrane region" description="Helical" evidence="7">
    <location>
        <begin position="153"/>
        <end position="183"/>
    </location>
</feature>
<evidence type="ECO:0008006" key="10">
    <source>
        <dbReference type="Google" id="ProtNLM"/>
    </source>
</evidence>
<feature type="transmembrane region" description="Helical" evidence="7">
    <location>
        <begin position="195"/>
        <end position="214"/>
    </location>
</feature>
<reference evidence="8" key="1">
    <citation type="journal article" date="2018" name="Genome Biol. Evol.">
        <title>Genomics and development of Lentinus tigrinus, a white-rot wood-decaying mushroom with dimorphic fruiting bodies.</title>
        <authorList>
            <person name="Wu B."/>
            <person name="Xu Z."/>
            <person name="Knudson A."/>
            <person name="Carlson A."/>
            <person name="Chen N."/>
            <person name="Kovaka S."/>
            <person name="LaButti K."/>
            <person name="Lipzen A."/>
            <person name="Pennachio C."/>
            <person name="Riley R."/>
            <person name="Schakwitz W."/>
            <person name="Umezawa K."/>
            <person name="Ohm R.A."/>
            <person name="Grigoriev I.V."/>
            <person name="Nagy L.G."/>
            <person name="Gibbons J."/>
            <person name="Hibbett D."/>
        </authorList>
    </citation>
    <scope>NUCLEOTIDE SEQUENCE [LARGE SCALE GENOMIC DNA]</scope>
    <source>
        <strain evidence="8">ALCF2SS1-6</strain>
    </source>
</reference>
<organism evidence="8 9">
    <name type="scientific">Lentinus tigrinus ALCF2SS1-6</name>
    <dbReference type="NCBI Taxonomy" id="1328759"/>
    <lineage>
        <taxon>Eukaryota</taxon>
        <taxon>Fungi</taxon>
        <taxon>Dikarya</taxon>
        <taxon>Basidiomycota</taxon>
        <taxon>Agaricomycotina</taxon>
        <taxon>Agaricomycetes</taxon>
        <taxon>Polyporales</taxon>
        <taxon>Polyporaceae</taxon>
        <taxon>Lentinus</taxon>
    </lineage>
</organism>
<dbReference type="STRING" id="1328759.A0A5C2STB2"/>
<dbReference type="GO" id="GO:0034257">
    <property type="term" value="F:nicotinamide riboside transmembrane transporter activity"/>
    <property type="evidence" value="ECO:0007669"/>
    <property type="project" value="TreeGrafter"/>
</dbReference>
<evidence type="ECO:0000313" key="9">
    <source>
        <dbReference type="Proteomes" id="UP000313359"/>
    </source>
</evidence>
<feature type="transmembrane region" description="Helical" evidence="7">
    <location>
        <begin position="417"/>
        <end position="438"/>
    </location>
</feature>
<name>A0A5C2STB2_9APHY</name>
<feature type="transmembrane region" description="Helical" evidence="7">
    <location>
        <begin position="94"/>
        <end position="115"/>
    </location>
</feature>
<evidence type="ECO:0000256" key="2">
    <source>
        <dbReference type="ARBA" id="ARBA00007965"/>
    </source>
</evidence>
<feature type="transmembrane region" description="Helical" evidence="7">
    <location>
        <begin position="61"/>
        <end position="82"/>
    </location>
</feature>
<comment type="similarity">
    <text evidence="2">Belongs to the SLC29A/ENT transporter (TC 2.A.57) family.</text>
</comment>
<keyword evidence="9" id="KW-1185">Reference proteome</keyword>
<dbReference type="PIRSF" id="PIRSF016379">
    <property type="entry name" value="ENT"/>
    <property type="match status" value="1"/>
</dbReference>
<keyword evidence="4 7" id="KW-0812">Transmembrane</keyword>
<evidence type="ECO:0000256" key="5">
    <source>
        <dbReference type="ARBA" id="ARBA00022989"/>
    </source>
</evidence>
<evidence type="ECO:0000313" key="8">
    <source>
        <dbReference type="EMBL" id="RPD66694.1"/>
    </source>
</evidence>
<protein>
    <recommendedName>
        <fullName evidence="10">Nucleoside transporter</fullName>
    </recommendedName>
</protein>
<dbReference type="GO" id="GO:0000329">
    <property type="term" value="C:fungal-type vacuole membrane"/>
    <property type="evidence" value="ECO:0007669"/>
    <property type="project" value="TreeGrafter"/>
</dbReference>
<dbReference type="PANTHER" id="PTHR10332:SF88">
    <property type="entry name" value="EQUILIBRATIVE NUCLEOSIDE TRANSPORTER 1, ISOFORM A"/>
    <property type="match status" value="1"/>
</dbReference>
<dbReference type="GO" id="GO:0005886">
    <property type="term" value="C:plasma membrane"/>
    <property type="evidence" value="ECO:0007669"/>
    <property type="project" value="TreeGrafter"/>
</dbReference>
<gene>
    <name evidence="8" type="ORF">L227DRAFT_589755</name>
</gene>
<feature type="transmembrane region" description="Helical" evidence="7">
    <location>
        <begin position="343"/>
        <end position="360"/>
    </location>
</feature>
<keyword evidence="3" id="KW-0813">Transport</keyword>
<feature type="transmembrane region" description="Helical" evidence="7">
    <location>
        <begin position="234"/>
        <end position="261"/>
    </location>
</feature>
<accession>A0A5C2STB2</accession>
<keyword evidence="6 7" id="KW-0472">Membrane</keyword>
<dbReference type="OrthoDB" id="10261753at2759"/>